<keyword evidence="1" id="KW-0732">Signal</keyword>
<reference evidence="2 3" key="1">
    <citation type="submission" date="2022-02" db="EMBL/GenBank/DDBJ databases">
        <title>Chromosome-level reference genomes for two strains of Caenorhabditis briggsae: an improved platform for comparative genomics.</title>
        <authorList>
            <person name="Stevens L."/>
            <person name="Andersen E.C."/>
        </authorList>
    </citation>
    <scope>NUCLEOTIDE SEQUENCE [LARGE SCALE GENOMIC DNA]</scope>
    <source>
        <strain evidence="2">QX1410_ONT</strain>
        <tissue evidence="2">Whole-organism</tissue>
    </source>
</reference>
<sequence>MLKFLILISVLLNFAACHQNDKMLCVAEAKRYNFCTGIYNNFTRELFESRKELIESSSTIAPLGSQLGGEFKKMMKCFLMKCIGDLECKGERKQIKFQIDTVEFYGERVTEAQECIEKNDINQSLRNCVALHKQFPLPKGFSPTVVPCVKHVLAGTDCSTDEKKGLERGARAVADLYDQLDMVFADEEYVKNFDLKFDPRKYGL</sequence>
<evidence type="ECO:0000313" key="3">
    <source>
        <dbReference type="Proteomes" id="UP000827892"/>
    </source>
</evidence>
<gene>
    <name evidence="2" type="ORF">L3Y34_007209</name>
</gene>
<evidence type="ECO:0000313" key="2">
    <source>
        <dbReference type="EMBL" id="ULT87871.1"/>
    </source>
</evidence>
<accession>A0AAE8ZYM4</accession>
<proteinExistence type="predicted"/>
<dbReference type="Proteomes" id="UP000827892">
    <property type="component" value="Chromosome V"/>
</dbReference>
<feature type="chain" id="PRO_5041932896" evidence="1">
    <location>
        <begin position="18"/>
        <end position="204"/>
    </location>
</feature>
<dbReference type="AlphaFoldDB" id="A0AAE8ZYM4"/>
<dbReference type="EMBL" id="CP090895">
    <property type="protein sequence ID" value="ULT87871.1"/>
    <property type="molecule type" value="Genomic_DNA"/>
</dbReference>
<name>A0AAE8ZYM4_CAEBR</name>
<organism evidence="2 3">
    <name type="scientific">Caenorhabditis briggsae</name>
    <dbReference type="NCBI Taxonomy" id="6238"/>
    <lineage>
        <taxon>Eukaryota</taxon>
        <taxon>Metazoa</taxon>
        <taxon>Ecdysozoa</taxon>
        <taxon>Nematoda</taxon>
        <taxon>Chromadorea</taxon>
        <taxon>Rhabditida</taxon>
        <taxon>Rhabditina</taxon>
        <taxon>Rhabditomorpha</taxon>
        <taxon>Rhabditoidea</taxon>
        <taxon>Rhabditidae</taxon>
        <taxon>Peloderinae</taxon>
        <taxon>Caenorhabditis</taxon>
    </lineage>
</organism>
<protein>
    <submittedName>
        <fullName evidence="2">Uncharacterized protein</fullName>
    </submittedName>
</protein>
<evidence type="ECO:0000256" key="1">
    <source>
        <dbReference type="SAM" id="SignalP"/>
    </source>
</evidence>
<feature type="signal peptide" evidence="1">
    <location>
        <begin position="1"/>
        <end position="17"/>
    </location>
</feature>